<dbReference type="KEGG" id="ssau:H8M03_08760"/>
<organism evidence="4 5">
    <name type="scientific">Sphingomonas sabuli</name>
    <dbReference type="NCBI Taxonomy" id="2764186"/>
    <lineage>
        <taxon>Bacteria</taxon>
        <taxon>Pseudomonadati</taxon>
        <taxon>Pseudomonadota</taxon>
        <taxon>Alphaproteobacteria</taxon>
        <taxon>Sphingomonadales</taxon>
        <taxon>Sphingomonadaceae</taxon>
        <taxon>Sphingomonas</taxon>
    </lineage>
</organism>
<evidence type="ECO:0000313" key="4">
    <source>
        <dbReference type="EMBL" id="QNM82117.1"/>
    </source>
</evidence>
<keyword evidence="2" id="KW-0472">Membrane</keyword>
<reference evidence="4 5" key="1">
    <citation type="submission" date="2020-08" db="EMBL/GenBank/DDBJ databases">
        <title>Sphingomonas sp. sand1-3 16S ribosomal RNA gene Genome sequencing and assembly.</title>
        <authorList>
            <person name="Kang M."/>
        </authorList>
    </citation>
    <scope>NUCLEOTIDE SEQUENCE [LARGE SCALE GENOMIC DNA]</scope>
    <source>
        <strain evidence="5">sand1-3</strain>
    </source>
</reference>
<protein>
    <submittedName>
        <fullName evidence="4">Zinc-ribbon domain-containing protein</fullName>
    </submittedName>
</protein>
<dbReference type="NCBIfam" id="TIGR02098">
    <property type="entry name" value="MJ0042_CXXC"/>
    <property type="match status" value="1"/>
</dbReference>
<proteinExistence type="predicted"/>
<feature type="region of interest" description="Disordered" evidence="1">
    <location>
        <begin position="33"/>
        <end position="91"/>
    </location>
</feature>
<keyword evidence="2" id="KW-0812">Transmembrane</keyword>
<feature type="domain" description="Zinc finger/thioredoxin putative" evidence="3">
    <location>
        <begin position="1"/>
        <end position="35"/>
    </location>
</feature>
<evidence type="ECO:0000256" key="2">
    <source>
        <dbReference type="SAM" id="Phobius"/>
    </source>
</evidence>
<dbReference type="EMBL" id="CP060697">
    <property type="protein sequence ID" value="QNM82117.1"/>
    <property type="molecule type" value="Genomic_DNA"/>
</dbReference>
<keyword evidence="2" id="KW-1133">Transmembrane helix</keyword>
<evidence type="ECO:0000313" key="5">
    <source>
        <dbReference type="Proteomes" id="UP000515861"/>
    </source>
</evidence>
<dbReference type="InterPro" id="IPR011723">
    <property type="entry name" value="Znf/thioredoxin_put"/>
</dbReference>
<sequence>MILTCPECSTQYAVKDGAIPDGGRKVRCAACGNSWHQMPDGADAPTDENQIEPPAEEQAATPPPETSDDQSDYPAEPTYERGEEEADAPADPVNAEQDFVEAPAPIPVQPHGTYPVDTLEGDQFDIAKEVPDAEELAAVRAEDGGDRKRTWLMGILFAVVLVVLVVLGLWLLAPDYVRQGVGLASAGPTALQIAPGQPERQKLASGNELVVVSGRVINPSAKDLQVPPIEAELRDKGGKLLYSWTIAPPARSLPPGGSASFNSAEMDVPASGLDSTVTLTLKS</sequence>
<evidence type="ECO:0000256" key="1">
    <source>
        <dbReference type="SAM" id="MobiDB-lite"/>
    </source>
</evidence>
<keyword evidence="5" id="KW-1185">Reference proteome</keyword>
<dbReference type="AlphaFoldDB" id="A0A7G9L0G8"/>
<evidence type="ECO:0000259" key="3">
    <source>
        <dbReference type="Pfam" id="PF13717"/>
    </source>
</evidence>
<feature type="transmembrane region" description="Helical" evidence="2">
    <location>
        <begin position="150"/>
        <end position="173"/>
    </location>
</feature>
<accession>A0A7G9L0G8</accession>
<name>A0A7G9L0G8_9SPHN</name>
<gene>
    <name evidence="4" type="ORF">H8M03_08760</name>
</gene>
<dbReference type="Proteomes" id="UP000515861">
    <property type="component" value="Chromosome"/>
</dbReference>
<dbReference type="RefSeq" id="WP_187479072.1">
    <property type="nucleotide sequence ID" value="NZ_CP060697.1"/>
</dbReference>
<dbReference type="Pfam" id="PF13717">
    <property type="entry name" value="Zn_ribbon_4"/>
    <property type="match status" value="1"/>
</dbReference>